<dbReference type="InterPro" id="IPR059120">
    <property type="entry name" value="Cullin-like_AB"/>
</dbReference>
<dbReference type="InterPro" id="IPR036317">
    <property type="entry name" value="Cullin_homology_sf"/>
</dbReference>
<dbReference type="InterPro" id="IPR019559">
    <property type="entry name" value="Cullin_neddylation_domain"/>
</dbReference>
<dbReference type="SUPFAM" id="SSF74788">
    <property type="entry name" value="Cullin repeat-like"/>
    <property type="match status" value="1"/>
</dbReference>
<evidence type="ECO:0000259" key="6">
    <source>
        <dbReference type="PROSITE" id="PS50069"/>
    </source>
</evidence>
<keyword evidence="2" id="KW-1017">Isopeptide bond</keyword>
<dbReference type="InParanoid" id="A0A024FUP7"/>
<dbReference type="InterPro" id="IPR036390">
    <property type="entry name" value="WH_DNA-bd_sf"/>
</dbReference>
<dbReference type="InterPro" id="IPR001373">
    <property type="entry name" value="Cullin_N"/>
</dbReference>
<dbReference type="FunFam" id="1.20.1310.10:FF:000001">
    <property type="entry name" value="Cullin 3"/>
    <property type="match status" value="1"/>
</dbReference>
<evidence type="ECO:0000313" key="8">
    <source>
        <dbReference type="Proteomes" id="UP000053237"/>
    </source>
</evidence>
<comment type="similarity">
    <text evidence="1 4 5">Belongs to the cullin family.</text>
</comment>
<dbReference type="SMART" id="SM00182">
    <property type="entry name" value="CULLIN"/>
    <property type="match status" value="1"/>
</dbReference>
<dbReference type="InterPro" id="IPR045093">
    <property type="entry name" value="Cullin"/>
</dbReference>
<protein>
    <recommendedName>
        <fullName evidence="6">Cullin family profile domain-containing protein</fullName>
    </recommendedName>
</protein>
<dbReference type="FunCoup" id="A0A024FUP7">
    <property type="interactions" value="349"/>
</dbReference>
<evidence type="ECO:0000256" key="2">
    <source>
        <dbReference type="ARBA" id="ARBA00022499"/>
    </source>
</evidence>
<keyword evidence="8" id="KW-1185">Reference proteome</keyword>
<dbReference type="STRING" id="65357.A0A024FUP7"/>
<dbReference type="Pfam" id="PF10557">
    <property type="entry name" value="Cullin_Nedd8"/>
    <property type="match status" value="1"/>
</dbReference>
<dbReference type="EMBL" id="CAIX01000399">
    <property type="protein sequence ID" value="CCI10766.1"/>
    <property type="molecule type" value="Genomic_DNA"/>
</dbReference>
<organism evidence="7 8">
    <name type="scientific">Albugo candida</name>
    <dbReference type="NCBI Taxonomy" id="65357"/>
    <lineage>
        <taxon>Eukaryota</taxon>
        <taxon>Sar</taxon>
        <taxon>Stramenopiles</taxon>
        <taxon>Oomycota</taxon>
        <taxon>Peronosporomycetes</taxon>
        <taxon>Albuginales</taxon>
        <taxon>Albuginaceae</taxon>
        <taxon>Albugo</taxon>
    </lineage>
</organism>
<evidence type="ECO:0000256" key="4">
    <source>
        <dbReference type="PROSITE-ProRule" id="PRU00330"/>
    </source>
</evidence>
<dbReference type="Gene3D" id="3.30.230.130">
    <property type="entry name" value="Cullin, Chain C, Domain 2"/>
    <property type="match status" value="1"/>
</dbReference>
<dbReference type="Pfam" id="PF00888">
    <property type="entry name" value="Cullin"/>
    <property type="match status" value="1"/>
</dbReference>
<gene>
    <name evidence="7" type="ORF">BN9_116630</name>
</gene>
<dbReference type="Proteomes" id="UP000053237">
    <property type="component" value="Unassembled WGS sequence"/>
</dbReference>
<dbReference type="Gene3D" id="1.10.10.10">
    <property type="entry name" value="Winged helix-like DNA-binding domain superfamily/Winged helix DNA-binding domain"/>
    <property type="match status" value="1"/>
</dbReference>
<reference evidence="7 8" key="1">
    <citation type="submission" date="2012-05" db="EMBL/GenBank/DDBJ databases">
        <title>Recombination and specialization in a pathogen metapopulation.</title>
        <authorList>
            <person name="Gardiner A."/>
            <person name="Kemen E."/>
            <person name="Schultz-Larsen T."/>
            <person name="MacLean D."/>
            <person name="Van Oosterhout C."/>
            <person name="Jones J.D.G."/>
        </authorList>
    </citation>
    <scope>NUCLEOTIDE SEQUENCE [LARGE SCALE GENOMIC DNA]</scope>
    <source>
        <strain evidence="7 8">Ac Nc2</strain>
    </source>
</reference>
<dbReference type="InterPro" id="IPR016158">
    <property type="entry name" value="Cullin_homology"/>
</dbReference>
<dbReference type="AlphaFoldDB" id="A0A024FUP7"/>
<evidence type="ECO:0000256" key="1">
    <source>
        <dbReference type="ARBA" id="ARBA00006019"/>
    </source>
</evidence>
<comment type="caution">
    <text evidence="7">The sequence shown here is derived from an EMBL/GenBank/DDBJ whole genome shotgun (WGS) entry which is preliminary data.</text>
</comment>
<evidence type="ECO:0000256" key="3">
    <source>
        <dbReference type="ARBA" id="ARBA00022843"/>
    </source>
</evidence>
<dbReference type="PROSITE" id="PS50069">
    <property type="entry name" value="CULLIN_2"/>
    <property type="match status" value="1"/>
</dbReference>
<dbReference type="GO" id="GO:0006511">
    <property type="term" value="P:ubiquitin-dependent protein catabolic process"/>
    <property type="evidence" value="ECO:0007669"/>
    <property type="project" value="InterPro"/>
</dbReference>
<evidence type="ECO:0000313" key="7">
    <source>
        <dbReference type="EMBL" id="CCI10766.1"/>
    </source>
</evidence>
<sequence>MITLEEGWDHEIKPKAIDVLLDILNRGFENVHEGPFPPKVFMPIYTTCYNMCTQRSPFNYSEQLYKLHGETFDEYLEKTVLPSLQQTHDEFFLPQLVKRWENHKIMNQWMYKFFMYLNRYYVKHHALPTLEEAGMQSFYRVIFQKVASRAKSVVLQLIDKERNGELIDTAMIKNCVEIFEVMGMKSYLSVYQNYFENEFLQNTGIYYLNKSKSWLTDDSTPLYLKKVEEALMQERQRVSRYLNASTEPKVIRRLETVLLEEAQKELIERENSGVIALMSNDKMDDLSRMFRLFSRIEHGLEPIADLVQLHITAVGNAIVEKRIQELQSGVVKDAASDPEYIKEILFIHDKFRNLVNEQFGGNNLFQKALKDAFVDFVNKDVGSDNSAKLISTFCDRILKTGGEKLSDEQVETFLEKVVSVFSYMIDKDLFAEIYRNQLAKRLLNQRSASTDAELLMIGKLKLRCGAQFTSKMEGMMNDLTIGTDHQHDFESFLKSQSKIESGESDKSGASIKTDTGAIEFTAQVLTTGYWPSYKILEVTMPPPMVQCMSSFKIYYDSKTSHRRLQWMHSLGNATVRASFSSRKQYDLQVTTLQAVALLLFNDAEGPFSFETLREALNLSVDVVKRILHSLSCGKYKILTKTPPGKTISTNDHFALNKTFSCPMRKIRIPMASLEDSHSQKHVEDDRSIAIEAAIVRIMKARKSLQHQQLISEVLSQLSFFRPNLKVIKRRIEALIDRDYLERDPKLMSKNQKSEISQGLLTSLHPIPIPPIPHNHCNTLKKAFYYEVNQESEWCISKATATRIVQELKRGKAKTIQILDVMEKQLCEITNYLHSTPATHDIKKWNHSSRKCLPSKKRLEELVIKNQNDVIKSVKDEERKFQSIQLWRYVDEAGFFKIISARDIESIFTAKDQDIHHSSTDVESLNPTNCFNEKFAMGYGQSNPLNDDICREIDCLDMQLDVQHNRNNSFKAILESRLQSETAELEKQRGFAEVERQYQDLTRYKKEILRKKKNEDKRRLRFCPLRL</sequence>
<dbReference type="FunFam" id="1.20.1310.10:FF:000002">
    <property type="entry name" value="cullin-3 isoform X1"/>
    <property type="match status" value="1"/>
</dbReference>
<accession>A0A024FUP7</accession>
<dbReference type="GO" id="GO:0031625">
    <property type="term" value="F:ubiquitin protein ligase binding"/>
    <property type="evidence" value="ECO:0007669"/>
    <property type="project" value="InterPro"/>
</dbReference>
<name>A0A024FUP7_9STRA</name>
<keyword evidence="3" id="KW-0832">Ubl conjugation</keyword>
<dbReference type="PANTHER" id="PTHR11932">
    <property type="entry name" value="CULLIN"/>
    <property type="match status" value="1"/>
</dbReference>
<dbReference type="SUPFAM" id="SSF46785">
    <property type="entry name" value="Winged helix' DNA-binding domain"/>
    <property type="match status" value="1"/>
</dbReference>
<proteinExistence type="inferred from homology"/>
<evidence type="ECO:0000256" key="5">
    <source>
        <dbReference type="RuleBase" id="RU003829"/>
    </source>
</evidence>
<dbReference type="FunFam" id="1.10.10.10:FF:000014">
    <property type="entry name" value="Cullin 1"/>
    <property type="match status" value="1"/>
</dbReference>
<dbReference type="Gene3D" id="1.20.1310.10">
    <property type="entry name" value="Cullin Repeats"/>
    <property type="match status" value="4"/>
</dbReference>
<feature type="domain" description="Cullin family profile" evidence="6">
    <location>
        <begin position="385"/>
        <end position="631"/>
    </location>
</feature>
<dbReference type="OrthoDB" id="27073at2759"/>
<dbReference type="InterPro" id="IPR016159">
    <property type="entry name" value="Cullin_repeat-like_dom_sf"/>
</dbReference>
<dbReference type="Pfam" id="PF26557">
    <property type="entry name" value="Cullin_AB"/>
    <property type="match status" value="1"/>
</dbReference>
<dbReference type="SUPFAM" id="SSF75632">
    <property type="entry name" value="Cullin homology domain"/>
    <property type="match status" value="1"/>
</dbReference>
<dbReference type="InterPro" id="IPR036388">
    <property type="entry name" value="WH-like_DNA-bd_sf"/>
</dbReference>
<dbReference type="SMART" id="SM00884">
    <property type="entry name" value="Cullin_Nedd8"/>
    <property type="match status" value="1"/>
</dbReference>